<accession>A0A438AGT7</accession>
<dbReference type="OrthoDB" id="7745561at2"/>
<organism evidence="1 2">
    <name type="scientific">Mesobaculum littorinae</name>
    <dbReference type="NCBI Taxonomy" id="2486419"/>
    <lineage>
        <taxon>Bacteria</taxon>
        <taxon>Pseudomonadati</taxon>
        <taxon>Pseudomonadota</taxon>
        <taxon>Alphaproteobacteria</taxon>
        <taxon>Rhodobacterales</taxon>
        <taxon>Roseobacteraceae</taxon>
        <taxon>Mesobaculum</taxon>
    </lineage>
</organism>
<gene>
    <name evidence="1" type="ORF">EKE94_10695</name>
</gene>
<evidence type="ECO:0000313" key="1">
    <source>
        <dbReference type="EMBL" id="RVV97930.1"/>
    </source>
</evidence>
<dbReference type="AlphaFoldDB" id="A0A438AGT7"/>
<reference evidence="1 2" key="1">
    <citation type="submission" date="2018-11" db="EMBL/GenBank/DDBJ databases">
        <title>Mesobaculum littorinae gen. nov., sp. nov., isolated from Littorina scabra that represents a novel genus of the order Rhodobacteraceae.</title>
        <authorList>
            <person name="Li F."/>
        </authorList>
    </citation>
    <scope>NUCLEOTIDE SEQUENCE [LARGE SCALE GENOMIC DNA]</scope>
    <source>
        <strain evidence="1 2">M0103</strain>
    </source>
</reference>
<dbReference type="RefSeq" id="WP_127906595.1">
    <property type="nucleotide sequence ID" value="NZ_RQXX01000003.1"/>
</dbReference>
<evidence type="ECO:0000313" key="2">
    <source>
        <dbReference type="Proteomes" id="UP000285908"/>
    </source>
</evidence>
<proteinExistence type="predicted"/>
<dbReference type="Proteomes" id="UP000285908">
    <property type="component" value="Unassembled WGS sequence"/>
</dbReference>
<comment type="caution">
    <text evidence="1">The sequence shown here is derived from an EMBL/GenBank/DDBJ whole genome shotgun (WGS) entry which is preliminary data.</text>
</comment>
<keyword evidence="2" id="KW-1185">Reference proteome</keyword>
<dbReference type="EMBL" id="RQXX01000003">
    <property type="protein sequence ID" value="RVV97930.1"/>
    <property type="molecule type" value="Genomic_DNA"/>
</dbReference>
<name>A0A438AGT7_9RHOB</name>
<sequence>MRIDWKNAKVARRTHIRGQQKKVHYLAPAGGRLTAYESRLEASAGAAFGLDPRVLSARTQPMTFDLATGRRFPSKDDLYEWARDSGSRPIVYTPDFELRLRSGHVLVEVKHSELIERNPNVLSYPSVLARFGVRLIIIDDRILHDAYMRNIRSLSMARAYEPTQPEITFVRSECLDGVPLGELRSRGFGDALILSCLARGHLTCDVQQDRISGRTLIRRAEGQPTHLMELPLDAF</sequence>
<protein>
    <submittedName>
        <fullName evidence="1">Uncharacterized protein</fullName>
    </submittedName>
</protein>